<dbReference type="GO" id="GO:0009279">
    <property type="term" value="C:cell outer membrane"/>
    <property type="evidence" value="ECO:0007669"/>
    <property type="project" value="TreeGrafter"/>
</dbReference>
<dbReference type="PANTHER" id="PTHR44858:SF1">
    <property type="entry name" value="UDP-N-ACETYLGLUCOSAMINE--PEPTIDE N-ACETYLGLUCOSAMINYLTRANSFERASE SPINDLY-RELATED"/>
    <property type="match status" value="1"/>
</dbReference>
<feature type="repeat" description="TPR" evidence="3">
    <location>
        <begin position="108"/>
        <end position="141"/>
    </location>
</feature>
<dbReference type="PANTHER" id="PTHR44858">
    <property type="entry name" value="TETRATRICOPEPTIDE REPEAT PROTEIN 6"/>
    <property type="match status" value="1"/>
</dbReference>
<reference evidence="4 5" key="1">
    <citation type="journal article" date="2019" name="Genome Biol. Evol.">
        <title>Day and night: Metabolic profiles and evolutionary relationships of six axenic non-marine cyanobacteria.</title>
        <authorList>
            <person name="Will S.E."/>
            <person name="Henke P."/>
            <person name="Boedeker C."/>
            <person name="Huang S."/>
            <person name="Brinkmann H."/>
            <person name="Rohde M."/>
            <person name="Jarek M."/>
            <person name="Friedl T."/>
            <person name="Seufert S."/>
            <person name="Schumacher M."/>
            <person name="Overmann J."/>
            <person name="Neumann-Schaal M."/>
            <person name="Petersen J."/>
        </authorList>
    </citation>
    <scope>NUCLEOTIDE SEQUENCE [LARGE SCALE GENOMIC DNA]</scope>
    <source>
        <strain evidence="4 5">SAG 39.79</strain>
    </source>
</reference>
<dbReference type="SMART" id="SM00028">
    <property type="entry name" value="TPR"/>
    <property type="match status" value="2"/>
</dbReference>
<dbReference type="PROSITE" id="PS50005">
    <property type="entry name" value="TPR"/>
    <property type="match status" value="1"/>
</dbReference>
<evidence type="ECO:0000256" key="1">
    <source>
        <dbReference type="ARBA" id="ARBA00022737"/>
    </source>
</evidence>
<dbReference type="GO" id="GO:0046813">
    <property type="term" value="P:receptor-mediated virion attachment to host cell"/>
    <property type="evidence" value="ECO:0007669"/>
    <property type="project" value="TreeGrafter"/>
</dbReference>
<organism evidence="4 5">
    <name type="scientific">Chroococcidiopsis cubana SAG 39.79</name>
    <dbReference type="NCBI Taxonomy" id="388085"/>
    <lineage>
        <taxon>Bacteria</taxon>
        <taxon>Bacillati</taxon>
        <taxon>Cyanobacteriota</taxon>
        <taxon>Cyanophyceae</taxon>
        <taxon>Chroococcidiopsidales</taxon>
        <taxon>Chroococcidiopsidaceae</taxon>
        <taxon>Chroococcidiopsis</taxon>
    </lineage>
</organism>
<name>A0AB37UL64_9CYAN</name>
<dbReference type="RefSeq" id="WP_015157466.1">
    <property type="nucleotide sequence ID" value="NZ_JAVKZF010000002.1"/>
</dbReference>
<evidence type="ECO:0008006" key="6">
    <source>
        <dbReference type="Google" id="ProtNLM"/>
    </source>
</evidence>
<comment type="caution">
    <text evidence="4">The sequence shown here is derived from an EMBL/GenBank/DDBJ whole genome shotgun (WGS) entry which is preliminary data.</text>
</comment>
<dbReference type="AlphaFoldDB" id="A0AB37UL64"/>
<dbReference type="InterPro" id="IPR019734">
    <property type="entry name" value="TPR_rpt"/>
</dbReference>
<accession>A0AB37UL64</accession>
<dbReference type="Proteomes" id="UP000282574">
    <property type="component" value="Unassembled WGS sequence"/>
</dbReference>
<keyword evidence="2 3" id="KW-0802">TPR repeat</keyword>
<evidence type="ECO:0000256" key="3">
    <source>
        <dbReference type="PROSITE-ProRule" id="PRU00339"/>
    </source>
</evidence>
<dbReference type="InterPro" id="IPR050498">
    <property type="entry name" value="Ycf3"/>
</dbReference>
<dbReference type="InterPro" id="IPR011990">
    <property type="entry name" value="TPR-like_helical_dom_sf"/>
</dbReference>
<dbReference type="SUPFAM" id="SSF48452">
    <property type="entry name" value="TPR-like"/>
    <property type="match status" value="1"/>
</dbReference>
<protein>
    <recommendedName>
        <fullName evidence="6">Tetratricopeptide repeat protein</fullName>
    </recommendedName>
</protein>
<evidence type="ECO:0000313" key="4">
    <source>
        <dbReference type="EMBL" id="RUT12120.1"/>
    </source>
</evidence>
<dbReference type="InterPro" id="IPR013105">
    <property type="entry name" value="TPR_2"/>
</dbReference>
<keyword evidence="1" id="KW-0677">Repeat</keyword>
<dbReference type="EMBL" id="RSCK01000017">
    <property type="protein sequence ID" value="RUT12120.1"/>
    <property type="molecule type" value="Genomic_DNA"/>
</dbReference>
<dbReference type="Pfam" id="PF07719">
    <property type="entry name" value="TPR_2"/>
    <property type="match status" value="1"/>
</dbReference>
<dbReference type="Gene3D" id="1.25.40.10">
    <property type="entry name" value="Tetratricopeptide repeat domain"/>
    <property type="match status" value="1"/>
</dbReference>
<sequence length="155" mass="17795">MNESSIQSFLENLKHPDEVVRQAATEALWRAWFYQKGDYGWECIQRSQVLFSAGKVSQAEAVLTELIRDQPDFAEAWNRRAILYYFTAQYEKALVDCQTVVKLNSMHFGAWHGLGLCQMALANYAAAIRAFRQALKIQPYAIDNQRLLLECTAKL</sequence>
<dbReference type="Pfam" id="PF13432">
    <property type="entry name" value="TPR_16"/>
    <property type="match status" value="1"/>
</dbReference>
<proteinExistence type="predicted"/>
<gene>
    <name evidence="4" type="ORF">DSM107010_25350</name>
</gene>
<keyword evidence="5" id="KW-1185">Reference proteome</keyword>
<evidence type="ECO:0000313" key="5">
    <source>
        <dbReference type="Proteomes" id="UP000282574"/>
    </source>
</evidence>
<evidence type="ECO:0000256" key="2">
    <source>
        <dbReference type="ARBA" id="ARBA00022803"/>
    </source>
</evidence>